<dbReference type="GO" id="GO:0005524">
    <property type="term" value="F:ATP binding"/>
    <property type="evidence" value="ECO:0007669"/>
    <property type="project" value="UniProtKB-UniRule"/>
</dbReference>
<evidence type="ECO:0000313" key="8">
    <source>
        <dbReference type="EMBL" id="KGN97486.1"/>
    </source>
</evidence>
<sequence>MINLILFGPPGSGKGTQSTALVEHYGLKHISTGEILRKEIQEETALGQQAKALMDKGQLVPDEIIVAMIEEIVAHHKTVKGFIFDGFPRTVAQAEALDALLSRNGQHVSQLLELVVPDNLLVERLLLRKQQEGRADDNLETIQHRLNVYHTQTAPIAAYYKNQNLSTSIDGVGTVGEVTARLFDVVDTL</sequence>
<evidence type="ECO:0000256" key="2">
    <source>
        <dbReference type="ARBA" id="ARBA00022727"/>
    </source>
</evidence>
<evidence type="ECO:0000256" key="1">
    <source>
        <dbReference type="ARBA" id="ARBA00022679"/>
    </source>
</evidence>
<feature type="binding site" evidence="5">
    <location>
        <position position="145"/>
    </location>
    <ligand>
        <name>AMP</name>
        <dbReference type="ChEBI" id="CHEBI:456215"/>
    </ligand>
</feature>
<keyword evidence="4 5" id="KW-0418">Kinase</keyword>
<evidence type="ECO:0000256" key="6">
    <source>
        <dbReference type="RuleBase" id="RU003330"/>
    </source>
</evidence>
<dbReference type="EC" id="2.7.4.3" evidence="5 7"/>
<feature type="binding site" evidence="5">
    <location>
        <position position="134"/>
    </location>
    <ligand>
        <name>AMP</name>
        <dbReference type="ChEBI" id="CHEBI:456215"/>
    </ligand>
</feature>
<comment type="caution">
    <text evidence="8">The sequence shown here is derived from an EMBL/GenBank/DDBJ whole genome shotgun (WGS) entry which is preliminary data.</text>
</comment>
<comment type="subcellular location">
    <subcellularLocation>
        <location evidence="5 7">Cytoplasm</location>
    </subcellularLocation>
</comment>
<keyword evidence="5" id="KW-0963">Cytoplasm</keyword>
<dbReference type="NCBIfam" id="NF011104">
    <property type="entry name" value="PRK14531.1"/>
    <property type="match status" value="1"/>
</dbReference>
<keyword evidence="1 5" id="KW-0808">Transferase</keyword>
<dbReference type="InterPro" id="IPR027417">
    <property type="entry name" value="P-loop_NTPase"/>
</dbReference>
<dbReference type="STRING" id="266762.HQ36_06200"/>
<proteinExistence type="inferred from homology"/>
<comment type="catalytic activity">
    <reaction evidence="5 7">
        <text>AMP + ATP = 2 ADP</text>
        <dbReference type="Rhea" id="RHEA:12973"/>
        <dbReference type="ChEBI" id="CHEBI:30616"/>
        <dbReference type="ChEBI" id="CHEBI:456215"/>
        <dbReference type="ChEBI" id="CHEBI:456216"/>
        <dbReference type="EC" id="2.7.4.3"/>
    </reaction>
</comment>
<name>A0A0A2G2N3_9PORP</name>
<feature type="binding site" evidence="5">
    <location>
        <begin position="11"/>
        <end position="16"/>
    </location>
    <ligand>
        <name>ATP</name>
        <dbReference type="ChEBI" id="CHEBI:30616"/>
    </ligand>
</feature>
<evidence type="ECO:0000256" key="4">
    <source>
        <dbReference type="ARBA" id="ARBA00022777"/>
    </source>
</evidence>
<evidence type="ECO:0000313" key="9">
    <source>
        <dbReference type="Proteomes" id="UP000030134"/>
    </source>
</evidence>
<evidence type="ECO:0000256" key="7">
    <source>
        <dbReference type="RuleBase" id="RU003331"/>
    </source>
</evidence>
<keyword evidence="9" id="KW-1185">Reference proteome</keyword>
<dbReference type="EMBL" id="JQZW01000012">
    <property type="protein sequence ID" value="KGN97486.1"/>
    <property type="molecule type" value="Genomic_DNA"/>
</dbReference>
<dbReference type="RefSeq" id="WP_025842901.1">
    <property type="nucleotide sequence ID" value="NZ_JQZW01000012.1"/>
</dbReference>
<feature type="region of interest" description="NMP" evidence="5">
    <location>
        <begin position="31"/>
        <end position="60"/>
    </location>
</feature>
<keyword evidence="5 7" id="KW-0067">ATP-binding</keyword>
<gene>
    <name evidence="5" type="primary">adk</name>
    <name evidence="8" type="ORF">HQ36_06200</name>
</gene>
<comment type="function">
    <text evidence="5">Catalyzes the reversible transfer of the terminal phosphate group between ATP and AMP. Plays an important role in cellular energy homeostasis and in adenine nucleotide metabolism.</text>
</comment>
<dbReference type="eggNOG" id="COG0563">
    <property type="taxonomic scope" value="Bacteria"/>
</dbReference>
<evidence type="ECO:0000256" key="3">
    <source>
        <dbReference type="ARBA" id="ARBA00022741"/>
    </source>
</evidence>
<feature type="binding site" evidence="5">
    <location>
        <position position="32"/>
    </location>
    <ligand>
        <name>AMP</name>
        <dbReference type="ChEBI" id="CHEBI:456215"/>
    </ligand>
</feature>
<dbReference type="HAMAP" id="MF_00235">
    <property type="entry name" value="Adenylate_kinase_Adk"/>
    <property type="match status" value="1"/>
</dbReference>
<dbReference type="Gene3D" id="3.40.50.300">
    <property type="entry name" value="P-loop containing nucleotide triphosphate hydrolases"/>
    <property type="match status" value="1"/>
</dbReference>
<comment type="caution">
    <text evidence="5">Lacks conserved residue(s) required for the propagation of feature annotation.</text>
</comment>
<dbReference type="OrthoDB" id="9805030at2"/>
<dbReference type="AlphaFoldDB" id="A0A0A2G2N3"/>
<dbReference type="InterPro" id="IPR033690">
    <property type="entry name" value="Adenylat_kinase_CS"/>
</dbReference>
<protein>
    <recommendedName>
        <fullName evidence="5 7">Adenylate kinase</fullName>
        <shortName evidence="5">AK</shortName>
        <ecNumber evidence="5 7">2.7.4.3</ecNumber>
    </recommendedName>
    <alternativeName>
        <fullName evidence="5">ATP-AMP transphosphorylase</fullName>
    </alternativeName>
    <alternativeName>
        <fullName evidence="5">ATP:AMP phosphotransferase</fullName>
    </alternativeName>
    <alternativeName>
        <fullName evidence="5">Adenylate monophosphate kinase</fullName>
    </alternativeName>
</protein>
<dbReference type="SUPFAM" id="SSF52540">
    <property type="entry name" value="P-loop containing nucleoside triphosphate hydrolases"/>
    <property type="match status" value="1"/>
</dbReference>
<keyword evidence="3 5" id="KW-0547">Nucleotide-binding</keyword>
<dbReference type="PRINTS" id="PR00094">
    <property type="entry name" value="ADENYLTKNASE"/>
</dbReference>
<accession>A0A0A2G2N3</accession>
<dbReference type="UniPathway" id="UPA00588">
    <property type="reaction ID" value="UER00649"/>
</dbReference>
<dbReference type="NCBIfam" id="NF011100">
    <property type="entry name" value="PRK14527.1"/>
    <property type="match status" value="1"/>
</dbReference>
<dbReference type="NCBIfam" id="NF001381">
    <property type="entry name" value="PRK00279.1-3"/>
    <property type="match status" value="1"/>
</dbReference>
<evidence type="ECO:0000256" key="5">
    <source>
        <dbReference type="HAMAP-Rule" id="MF_00235"/>
    </source>
</evidence>
<feature type="binding site" evidence="5">
    <location>
        <position position="128"/>
    </location>
    <ligand>
        <name>ATP</name>
        <dbReference type="ChEBI" id="CHEBI:30616"/>
    </ligand>
</feature>
<dbReference type="GO" id="GO:0005737">
    <property type="term" value="C:cytoplasm"/>
    <property type="evidence" value="ECO:0007669"/>
    <property type="project" value="UniProtKB-SubCell"/>
</dbReference>
<dbReference type="GO" id="GO:0004017">
    <property type="term" value="F:AMP kinase activity"/>
    <property type="evidence" value="ECO:0007669"/>
    <property type="project" value="UniProtKB-UniRule"/>
</dbReference>
<feature type="binding site" evidence="5">
    <location>
        <begin position="86"/>
        <end position="89"/>
    </location>
    <ligand>
        <name>AMP</name>
        <dbReference type="ChEBI" id="CHEBI:456215"/>
    </ligand>
</feature>
<reference evidence="8 9" key="1">
    <citation type="submission" date="2014-08" db="EMBL/GenBank/DDBJ databases">
        <title>Porphyromonas gingivicanis strain:COT-022_OH1391 Genome sequencing.</title>
        <authorList>
            <person name="Wallis C."/>
            <person name="Deusch O."/>
            <person name="O'Flynn C."/>
            <person name="Davis I."/>
            <person name="Jospin G."/>
            <person name="Darling A.E."/>
            <person name="Coil D.A."/>
            <person name="Alexiev A."/>
            <person name="Horsfall A."/>
            <person name="Kirkwood N."/>
            <person name="Harris S."/>
            <person name="Eisen J.A."/>
        </authorList>
    </citation>
    <scope>NUCLEOTIDE SEQUENCE [LARGE SCALE GENOMIC DNA]</scope>
    <source>
        <strain evidence="9">COT-022 OH1391</strain>
    </source>
</reference>
<feature type="binding site" evidence="5">
    <location>
        <position position="37"/>
    </location>
    <ligand>
        <name>AMP</name>
        <dbReference type="ChEBI" id="CHEBI:456215"/>
    </ligand>
</feature>
<dbReference type="Proteomes" id="UP000030134">
    <property type="component" value="Unassembled WGS sequence"/>
</dbReference>
<dbReference type="PROSITE" id="PS00113">
    <property type="entry name" value="ADENYLATE_KINASE"/>
    <property type="match status" value="1"/>
</dbReference>
<feature type="binding site" evidence="5">
    <location>
        <begin position="58"/>
        <end position="60"/>
    </location>
    <ligand>
        <name>AMP</name>
        <dbReference type="ChEBI" id="CHEBI:456215"/>
    </ligand>
</feature>
<keyword evidence="2 5" id="KW-0545">Nucleotide biosynthesis</keyword>
<dbReference type="InterPro" id="IPR000850">
    <property type="entry name" value="Adenylat/UMP-CMP_kin"/>
</dbReference>
<comment type="similarity">
    <text evidence="5 6">Belongs to the adenylate kinase family.</text>
</comment>
<comment type="subunit">
    <text evidence="5 7">Monomer.</text>
</comment>
<comment type="domain">
    <text evidence="5">Consists of three domains, a large central CORE domain and two small peripheral domains, NMPbind and LID, which undergo movements during catalysis. The LID domain closes over the site of phosphoryl transfer upon ATP binding. Assembling and dissambling the active center during each catalytic cycle provides an effective means to prevent ATP hydrolysis.</text>
</comment>
<dbReference type="CDD" id="cd01428">
    <property type="entry name" value="ADK"/>
    <property type="match status" value="1"/>
</dbReference>
<dbReference type="NCBIfam" id="NF011105">
    <property type="entry name" value="PRK14532.1"/>
    <property type="match status" value="1"/>
</dbReference>
<feature type="binding site" evidence="5">
    <location>
        <position position="173"/>
    </location>
    <ligand>
        <name>ATP</name>
        <dbReference type="ChEBI" id="CHEBI:30616"/>
    </ligand>
</feature>
<comment type="pathway">
    <text evidence="5">Purine metabolism; AMP biosynthesis via salvage pathway; AMP from ADP: step 1/1.</text>
</comment>
<dbReference type="PANTHER" id="PTHR23359">
    <property type="entry name" value="NUCLEOTIDE KINASE"/>
    <property type="match status" value="1"/>
</dbReference>
<feature type="binding site" evidence="5">
    <location>
        <position position="93"/>
    </location>
    <ligand>
        <name>AMP</name>
        <dbReference type="ChEBI" id="CHEBI:456215"/>
    </ligand>
</feature>
<organism evidence="8 9">
    <name type="scientific">Porphyromonas gingivicanis</name>
    <dbReference type="NCBI Taxonomy" id="266762"/>
    <lineage>
        <taxon>Bacteria</taxon>
        <taxon>Pseudomonadati</taxon>
        <taxon>Bacteroidota</taxon>
        <taxon>Bacteroidia</taxon>
        <taxon>Bacteroidales</taxon>
        <taxon>Porphyromonadaceae</taxon>
        <taxon>Porphyromonas</taxon>
    </lineage>
</organism>
<dbReference type="Pfam" id="PF00406">
    <property type="entry name" value="ADK"/>
    <property type="match status" value="1"/>
</dbReference>
<dbReference type="GO" id="GO:0044209">
    <property type="term" value="P:AMP salvage"/>
    <property type="evidence" value="ECO:0007669"/>
    <property type="project" value="UniProtKB-UniRule"/>
</dbReference>